<dbReference type="EMBL" id="MN549361">
    <property type="protein sequence ID" value="QGZ14184.1"/>
    <property type="molecule type" value="Genomic_DNA"/>
</dbReference>
<name>A0A6B9J1P2_9CAUD</name>
<keyword evidence="2" id="KW-1185">Reference proteome</keyword>
<gene>
    <name evidence="1" type="ORF">RL2RES_178</name>
</gene>
<proteinExistence type="predicted"/>
<accession>A0A6B9J1P2</accession>
<evidence type="ECO:0000313" key="2">
    <source>
        <dbReference type="Proteomes" id="UP000433502"/>
    </source>
</evidence>
<evidence type="ECO:0008006" key="3">
    <source>
        <dbReference type="Google" id="ProtNLM"/>
    </source>
</evidence>
<reference evidence="1 2" key="1">
    <citation type="submission" date="2019-10" db="EMBL/GenBank/DDBJ databases">
        <title>Complete genome sequence of bacteriophage vB_RLeM_RL2RES.</title>
        <authorList>
            <person name="Gunathilake D."/>
            <person name="Bhat S."/>
            <person name="Yost C.K."/>
            <person name="Hynes M.F."/>
        </authorList>
    </citation>
    <scope>NUCLEOTIDE SEQUENCE [LARGE SCALE GENOMIC DNA]</scope>
</reference>
<dbReference type="Proteomes" id="UP000433502">
    <property type="component" value="Segment"/>
</dbReference>
<sequence>MKLKFVCFTALLVLAGCEPATPNTAKQNSAQVEDNQQRLQTAQPAPRIDVSAERKNLIKRLKRLNSENMNGYINLISMGRVVASFPVNGKATSLNSYLMAGEAIVWDRGDMGGGNIAMEQPDYDGAYGQNSDGIFFFTADTDAYVEWHGDYLYSDQALSLNGQPLMTREVK</sequence>
<evidence type="ECO:0000313" key="1">
    <source>
        <dbReference type="EMBL" id="QGZ14184.1"/>
    </source>
</evidence>
<protein>
    <recommendedName>
        <fullName evidence="3">Lipoprotein</fullName>
    </recommendedName>
</protein>
<organism evidence="1 2">
    <name type="scientific">Rhizobium phage RL2RES</name>
    <dbReference type="NCBI Taxonomy" id="103371"/>
    <lineage>
        <taxon>Viruses</taxon>
        <taxon>Duplodnaviria</taxon>
        <taxon>Heunggongvirae</taxon>
        <taxon>Uroviricota</taxon>
        <taxon>Caudoviricetes</taxon>
        <taxon>Pootjesviridae</taxon>
        <taxon>Innesvirus</taxon>
        <taxon>Innesvirus RL2RES</taxon>
    </lineage>
</organism>
<dbReference type="PROSITE" id="PS51257">
    <property type="entry name" value="PROKAR_LIPOPROTEIN"/>
    <property type="match status" value="1"/>
</dbReference>